<dbReference type="InterPro" id="IPR000835">
    <property type="entry name" value="HTH_MarR-typ"/>
</dbReference>
<comment type="caution">
    <text evidence="3">The sequence shown here is derived from an EMBL/GenBank/DDBJ whole genome shotgun (WGS) entry which is preliminary data.</text>
</comment>
<dbReference type="PROSITE" id="PS50995">
    <property type="entry name" value="HTH_MARR_2"/>
    <property type="match status" value="1"/>
</dbReference>
<evidence type="ECO:0000313" key="4">
    <source>
        <dbReference type="Proteomes" id="UP000672602"/>
    </source>
</evidence>
<dbReference type="EMBL" id="JAGMWN010000004">
    <property type="protein sequence ID" value="MBP5857237.1"/>
    <property type="molecule type" value="Genomic_DNA"/>
</dbReference>
<dbReference type="PRINTS" id="PR00598">
    <property type="entry name" value="HTHMARR"/>
</dbReference>
<evidence type="ECO:0000256" key="1">
    <source>
        <dbReference type="SAM" id="MobiDB-lite"/>
    </source>
</evidence>
<dbReference type="PANTHER" id="PTHR33164">
    <property type="entry name" value="TRANSCRIPTIONAL REGULATOR, MARR FAMILY"/>
    <property type="match status" value="1"/>
</dbReference>
<keyword evidence="4" id="KW-1185">Reference proteome</keyword>
<sequence>MAGRDVERLRMWLRILDISNLVQRDIRAHLRAGFNVTLPRFDLMAALDRAGPEGMTMGQLSRRLRVSGGNVTAVVDRLEREGAVTRRSPPEDRRTHFIALTEEGRRQFLAMAEAHLGWIDGLFAGLSPSEVGTLTGLLDKARRSAAERAAEEAPKDGAKDGRKGGRDG</sequence>
<reference evidence="3" key="1">
    <citation type="submission" date="2021-04" db="EMBL/GenBank/DDBJ databases">
        <authorList>
            <person name="Zhang D.-C."/>
        </authorList>
    </citation>
    <scope>NUCLEOTIDE SEQUENCE</scope>
    <source>
        <strain evidence="3">CGMCC 1.15697</strain>
    </source>
</reference>
<evidence type="ECO:0000259" key="2">
    <source>
        <dbReference type="PROSITE" id="PS50995"/>
    </source>
</evidence>
<dbReference type="SUPFAM" id="SSF46785">
    <property type="entry name" value="Winged helix' DNA-binding domain"/>
    <property type="match status" value="1"/>
</dbReference>
<dbReference type="SMART" id="SM00347">
    <property type="entry name" value="HTH_MARR"/>
    <property type="match status" value="1"/>
</dbReference>
<dbReference type="Proteomes" id="UP000672602">
    <property type="component" value="Unassembled WGS sequence"/>
</dbReference>
<name>A0A8J7RYW2_9PROT</name>
<dbReference type="InterPro" id="IPR039422">
    <property type="entry name" value="MarR/SlyA-like"/>
</dbReference>
<dbReference type="InterPro" id="IPR036390">
    <property type="entry name" value="WH_DNA-bd_sf"/>
</dbReference>
<evidence type="ECO:0000313" key="3">
    <source>
        <dbReference type="EMBL" id="MBP5857237.1"/>
    </source>
</evidence>
<protein>
    <submittedName>
        <fullName evidence="3">MarR family transcriptional regulator</fullName>
    </submittedName>
</protein>
<gene>
    <name evidence="3" type="ORF">KAJ83_09475</name>
</gene>
<dbReference type="GO" id="GO:0003700">
    <property type="term" value="F:DNA-binding transcription factor activity"/>
    <property type="evidence" value="ECO:0007669"/>
    <property type="project" value="InterPro"/>
</dbReference>
<feature type="region of interest" description="Disordered" evidence="1">
    <location>
        <begin position="142"/>
        <end position="168"/>
    </location>
</feature>
<dbReference type="GO" id="GO:0006950">
    <property type="term" value="P:response to stress"/>
    <property type="evidence" value="ECO:0007669"/>
    <property type="project" value="TreeGrafter"/>
</dbReference>
<dbReference type="Gene3D" id="1.10.10.10">
    <property type="entry name" value="Winged helix-like DNA-binding domain superfamily/Winged helix DNA-binding domain"/>
    <property type="match status" value="1"/>
</dbReference>
<proteinExistence type="predicted"/>
<dbReference type="PANTHER" id="PTHR33164:SF43">
    <property type="entry name" value="HTH-TYPE TRANSCRIPTIONAL REPRESSOR YETL"/>
    <property type="match status" value="1"/>
</dbReference>
<dbReference type="AlphaFoldDB" id="A0A8J7RYW2"/>
<feature type="domain" description="HTH marR-type" evidence="2">
    <location>
        <begin position="1"/>
        <end position="143"/>
    </location>
</feature>
<dbReference type="Pfam" id="PF12802">
    <property type="entry name" value="MarR_2"/>
    <property type="match status" value="1"/>
</dbReference>
<dbReference type="InterPro" id="IPR036388">
    <property type="entry name" value="WH-like_DNA-bd_sf"/>
</dbReference>
<accession>A0A8J7RYW2</accession>
<organism evidence="3 4">
    <name type="scientific">Marivibrio halodurans</name>
    <dbReference type="NCBI Taxonomy" id="2039722"/>
    <lineage>
        <taxon>Bacteria</taxon>
        <taxon>Pseudomonadati</taxon>
        <taxon>Pseudomonadota</taxon>
        <taxon>Alphaproteobacteria</taxon>
        <taxon>Rhodospirillales</taxon>
        <taxon>Rhodospirillaceae</taxon>
        <taxon>Marivibrio</taxon>
    </lineage>
</organism>